<name>A0A0J6CKV2_9BACL</name>
<evidence type="ECO:0000313" key="3">
    <source>
        <dbReference type="Proteomes" id="UP000035996"/>
    </source>
</evidence>
<comment type="caution">
    <text evidence="2">The sequence shown here is derived from an EMBL/GenBank/DDBJ whole genome shotgun (WGS) entry which is preliminary data.</text>
</comment>
<dbReference type="EMBL" id="LELK01000004">
    <property type="protein sequence ID" value="KMM36866.1"/>
    <property type="molecule type" value="Genomic_DNA"/>
</dbReference>
<dbReference type="SUPFAM" id="SSF56112">
    <property type="entry name" value="Protein kinase-like (PK-like)"/>
    <property type="match status" value="1"/>
</dbReference>
<accession>A0A0J6CKV2</accession>
<protein>
    <recommendedName>
        <fullName evidence="4">Aminoglycoside phosphotransferase domain-containing protein</fullName>
    </recommendedName>
</protein>
<evidence type="ECO:0000256" key="1">
    <source>
        <dbReference type="SAM" id="Phobius"/>
    </source>
</evidence>
<dbReference type="InterPro" id="IPR011009">
    <property type="entry name" value="Kinase-like_dom_sf"/>
</dbReference>
<organism evidence="2 3">
    <name type="scientific">Guptibacillus hwajinpoensis</name>
    <dbReference type="NCBI Taxonomy" id="208199"/>
    <lineage>
        <taxon>Bacteria</taxon>
        <taxon>Bacillati</taxon>
        <taxon>Bacillota</taxon>
        <taxon>Bacilli</taxon>
        <taxon>Bacillales</taxon>
        <taxon>Guptibacillaceae</taxon>
        <taxon>Guptibacillus</taxon>
    </lineage>
</organism>
<dbReference type="RefSeq" id="WP_048311578.1">
    <property type="nucleotide sequence ID" value="NZ_CP119526.1"/>
</dbReference>
<dbReference type="OrthoDB" id="4030632at2"/>
<proteinExistence type="predicted"/>
<dbReference type="Gene3D" id="3.90.1200.10">
    <property type="match status" value="1"/>
</dbReference>
<evidence type="ECO:0000313" key="2">
    <source>
        <dbReference type="EMBL" id="KMM36866.1"/>
    </source>
</evidence>
<dbReference type="Proteomes" id="UP000035996">
    <property type="component" value="Unassembled WGS sequence"/>
</dbReference>
<gene>
    <name evidence="2" type="ORF">AB986_13185</name>
</gene>
<sequence length="385" mass="46061">MEKNKYNYLQVHSSLYINSNTRMLMLIIYLLFSAKSIYFLDRIHKYPFINSFVLLVRTIRVTQISYIYYKKKQLLKNHSELSSIISSNINGQCLIALRQGEYKVINFKNKKVVTIFPEKVQLEDVQKQINNLIKAQSCDLAPEILNWNLQERCIVESYINYRIPFYQFKSKKKFYVEVFPALVNIMTSQVPKVISSELYFQRLVKDIHELNNKYNKNHKHVNRIKAFISMIQDNYERNVIGDIPLVFSHGDFCDRNILKSKKDIKVIDWSTLGKRSCYFDFYFILFIRLSEARGKYKNNIAKNLEMDLINFNHFIKAHLDKVGDLSSKRNYRYLFYLEFITLRLEEFSVNHDKRIDITQWIEVFEYYEEIVEDRKSLINLGYGSN</sequence>
<feature type="transmembrane region" description="Helical" evidence="1">
    <location>
        <begin position="21"/>
        <end position="40"/>
    </location>
</feature>
<keyword evidence="1" id="KW-1133">Transmembrane helix</keyword>
<reference evidence="2" key="1">
    <citation type="submission" date="2015-06" db="EMBL/GenBank/DDBJ databases">
        <authorList>
            <person name="Liu B."/>
            <person name="Wang J."/>
            <person name="Zhu Y."/>
            <person name="Liu G."/>
            <person name="Chen Q."/>
            <person name="Zheng C."/>
            <person name="Che J."/>
            <person name="Ge C."/>
            <person name="Shi H."/>
            <person name="Pan Z."/>
            <person name="Liu X."/>
        </authorList>
    </citation>
    <scope>NUCLEOTIDE SEQUENCE [LARGE SCALE GENOMIC DNA]</scope>
    <source>
        <strain evidence="2">DSM 16346</strain>
    </source>
</reference>
<keyword evidence="1" id="KW-0472">Membrane</keyword>
<keyword evidence="3" id="KW-1185">Reference proteome</keyword>
<dbReference type="AlphaFoldDB" id="A0A0J6CKV2"/>
<keyword evidence="1" id="KW-0812">Transmembrane</keyword>
<evidence type="ECO:0008006" key="4">
    <source>
        <dbReference type="Google" id="ProtNLM"/>
    </source>
</evidence>